<protein>
    <submittedName>
        <fullName evidence="2">Predicted protein</fullName>
    </submittedName>
</protein>
<dbReference type="Gene3D" id="2.60.40.420">
    <property type="entry name" value="Cupredoxins - blue copper proteins"/>
    <property type="match status" value="1"/>
</dbReference>
<feature type="compositionally biased region" description="Low complexity" evidence="1">
    <location>
        <begin position="146"/>
        <end position="169"/>
    </location>
</feature>
<evidence type="ECO:0000313" key="3">
    <source>
        <dbReference type="Proteomes" id="UP000001194"/>
    </source>
</evidence>
<dbReference type="EMBL" id="DS547100">
    <property type="protein sequence ID" value="EDR09101.1"/>
    <property type="molecule type" value="Genomic_DNA"/>
</dbReference>
<proteinExistence type="predicted"/>
<dbReference type="InterPro" id="IPR008972">
    <property type="entry name" value="Cupredoxin"/>
</dbReference>
<dbReference type="SUPFAM" id="SSF49503">
    <property type="entry name" value="Cupredoxins"/>
    <property type="match status" value="1"/>
</dbReference>
<dbReference type="AlphaFoldDB" id="B0D8N2"/>
<dbReference type="InterPro" id="IPR052953">
    <property type="entry name" value="Ser-rich/MCO-related"/>
</dbReference>
<dbReference type="InParanoid" id="B0D8N2"/>
<dbReference type="HOGENOM" id="CLU_053381_6_0_1"/>
<reference evidence="2 3" key="1">
    <citation type="journal article" date="2008" name="Nature">
        <title>The genome of Laccaria bicolor provides insights into mycorrhizal symbiosis.</title>
        <authorList>
            <person name="Martin F."/>
            <person name="Aerts A."/>
            <person name="Ahren D."/>
            <person name="Brun A."/>
            <person name="Danchin E.G.J."/>
            <person name="Duchaussoy F."/>
            <person name="Gibon J."/>
            <person name="Kohler A."/>
            <person name="Lindquist E."/>
            <person name="Pereda V."/>
            <person name="Salamov A."/>
            <person name="Shapiro H.J."/>
            <person name="Wuyts J."/>
            <person name="Blaudez D."/>
            <person name="Buee M."/>
            <person name="Brokstein P."/>
            <person name="Canbaeck B."/>
            <person name="Cohen D."/>
            <person name="Courty P.E."/>
            <person name="Coutinho P.M."/>
            <person name="Delaruelle C."/>
            <person name="Detter J.C."/>
            <person name="Deveau A."/>
            <person name="DiFazio S."/>
            <person name="Duplessis S."/>
            <person name="Fraissinet-Tachet L."/>
            <person name="Lucic E."/>
            <person name="Frey-Klett P."/>
            <person name="Fourrey C."/>
            <person name="Feussner I."/>
            <person name="Gay G."/>
            <person name="Grimwood J."/>
            <person name="Hoegger P.J."/>
            <person name="Jain P."/>
            <person name="Kilaru S."/>
            <person name="Labbe J."/>
            <person name="Lin Y.C."/>
            <person name="Legue V."/>
            <person name="Le Tacon F."/>
            <person name="Marmeisse R."/>
            <person name="Melayah D."/>
            <person name="Montanini B."/>
            <person name="Muratet M."/>
            <person name="Nehls U."/>
            <person name="Niculita-Hirzel H."/>
            <person name="Oudot-Le Secq M.P."/>
            <person name="Peter M."/>
            <person name="Quesneville H."/>
            <person name="Rajashekar B."/>
            <person name="Reich M."/>
            <person name="Rouhier N."/>
            <person name="Schmutz J."/>
            <person name="Yin T."/>
            <person name="Chalot M."/>
            <person name="Henrissat B."/>
            <person name="Kuees U."/>
            <person name="Lucas S."/>
            <person name="Van de Peer Y."/>
            <person name="Podila G.K."/>
            <person name="Polle A."/>
            <person name="Pukkila P.J."/>
            <person name="Richardson P.M."/>
            <person name="Rouze P."/>
            <person name="Sanders I.R."/>
            <person name="Stajich J.E."/>
            <person name="Tunlid A."/>
            <person name="Tuskan G."/>
            <person name="Grigoriev I.V."/>
        </authorList>
    </citation>
    <scope>NUCLEOTIDE SEQUENCE [LARGE SCALE GENOMIC DNA]</scope>
    <source>
        <strain evidence="3">S238N-H82 / ATCC MYA-4686</strain>
    </source>
</reference>
<evidence type="ECO:0000256" key="1">
    <source>
        <dbReference type="SAM" id="MobiDB-lite"/>
    </source>
</evidence>
<dbReference type="OrthoDB" id="2331100at2759"/>
<gene>
    <name evidence="2" type="ORF">LACBIDRAFT_296379</name>
</gene>
<dbReference type="PANTHER" id="PTHR34883">
    <property type="entry name" value="SERINE-RICH PROTEIN, PUTATIVE-RELATED-RELATED"/>
    <property type="match status" value="1"/>
</dbReference>
<feature type="region of interest" description="Disordered" evidence="1">
    <location>
        <begin position="143"/>
        <end position="169"/>
    </location>
</feature>
<dbReference type="Proteomes" id="UP000001194">
    <property type="component" value="Unassembled WGS sequence"/>
</dbReference>
<name>B0D8N2_LACBS</name>
<accession>B0D8N2</accession>
<organism evidence="3">
    <name type="scientific">Laccaria bicolor (strain S238N-H82 / ATCC MYA-4686)</name>
    <name type="common">Bicoloured deceiver</name>
    <name type="synonym">Laccaria laccata var. bicolor</name>
    <dbReference type="NCBI Taxonomy" id="486041"/>
    <lineage>
        <taxon>Eukaryota</taxon>
        <taxon>Fungi</taxon>
        <taxon>Dikarya</taxon>
        <taxon>Basidiomycota</taxon>
        <taxon>Agaricomycotina</taxon>
        <taxon>Agaricomycetes</taxon>
        <taxon>Agaricomycetidae</taxon>
        <taxon>Agaricales</taxon>
        <taxon>Agaricineae</taxon>
        <taxon>Hydnangiaceae</taxon>
        <taxon>Laccaria</taxon>
    </lineage>
</organism>
<dbReference type="RefSeq" id="XP_001880414.1">
    <property type="nucleotide sequence ID" value="XM_001880379.1"/>
</dbReference>
<dbReference type="GeneID" id="6075901"/>
<evidence type="ECO:0000313" key="2">
    <source>
        <dbReference type="EMBL" id="EDR09101.1"/>
    </source>
</evidence>
<keyword evidence="3" id="KW-1185">Reference proteome</keyword>
<dbReference type="PANTHER" id="PTHR34883:SF4">
    <property type="entry name" value="CUPREDOXIN"/>
    <property type="match status" value="1"/>
</dbReference>
<sequence>MVLSVLLGVTFSKTVVITVGGNTTSNPGLVFSPESVVANQGDTVLFNFTQGNHTVTQSSFASPCIPIHETDGTANGFDSSFRDAGNGTAITNLPVTVTDPNMTIWFFDYNTCALGGVGGINVNESSYQTLQGFQRNAVRLNGTAKTSTSTTRSQTRTTTQTTQTHSSSATQAIRWGGSAVAPLLLALLVL</sequence>
<dbReference type="KEGG" id="lbc:LACBIDRAFT_296379"/>